<dbReference type="STRING" id="62062.ENSHHUP00000029149"/>
<evidence type="ECO:0000313" key="4">
    <source>
        <dbReference type="Proteomes" id="UP000314982"/>
    </source>
</evidence>
<dbReference type="SUPFAM" id="SSF50156">
    <property type="entry name" value="PDZ domain-like"/>
    <property type="match status" value="1"/>
</dbReference>
<dbReference type="Gene3D" id="2.30.42.10">
    <property type="match status" value="1"/>
</dbReference>
<evidence type="ECO:0000256" key="1">
    <source>
        <dbReference type="SAM" id="MobiDB-lite"/>
    </source>
</evidence>
<reference evidence="4" key="1">
    <citation type="submission" date="2018-06" db="EMBL/GenBank/DDBJ databases">
        <title>Genome assembly of Danube salmon.</title>
        <authorList>
            <person name="Macqueen D.J."/>
            <person name="Gundappa M.K."/>
        </authorList>
    </citation>
    <scope>NUCLEOTIDE SEQUENCE [LARGE SCALE GENOMIC DNA]</scope>
</reference>
<feature type="domain" description="PDZ" evidence="2">
    <location>
        <begin position="1"/>
        <end position="34"/>
    </location>
</feature>
<feature type="compositionally biased region" description="Low complexity" evidence="1">
    <location>
        <begin position="47"/>
        <end position="89"/>
    </location>
</feature>
<feature type="region of interest" description="Disordered" evidence="1">
    <location>
        <begin position="34"/>
        <end position="96"/>
    </location>
</feature>
<dbReference type="InterPro" id="IPR001478">
    <property type="entry name" value="PDZ"/>
</dbReference>
<dbReference type="Proteomes" id="UP000314982">
    <property type="component" value="Unassembled WGS sequence"/>
</dbReference>
<protein>
    <recommendedName>
        <fullName evidence="2">PDZ domain-containing protein</fullName>
    </recommendedName>
</protein>
<reference evidence="3" key="3">
    <citation type="submission" date="2025-09" db="UniProtKB">
        <authorList>
            <consortium name="Ensembl"/>
        </authorList>
    </citation>
    <scope>IDENTIFICATION</scope>
</reference>
<dbReference type="PANTHER" id="PTHR11324:SF16">
    <property type="entry name" value="PDZ DOMAIN-CONTAINING PROTEIN 2"/>
    <property type="match status" value="1"/>
</dbReference>
<dbReference type="Ensembl" id="ENSHHUT00000030365.1">
    <property type="protein sequence ID" value="ENSHHUP00000029149.1"/>
    <property type="gene ID" value="ENSHHUG00000018601.1"/>
</dbReference>
<evidence type="ECO:0000259" key="2">
    <source>
        <dbReference type="PROSITE" id="PS50106"/>
    </source>
</evidence>
<dbReference type="GeneTree" id="ENSGT00940000157749"/>
<name>A0A4W5LTW2_9TELE</name>
<reference evidence="3" key="2">
    <citation type="submission" date="2025-08" db="UniProtKB">
        <authorList>
            <consortium name="Ensembl"/>
        </authorList>
    </citation>
    <scope>IDENTIFICATION</scope>
</reference>
<evidence type="ECO:0000313" key="3">
    <source>
        <dbReference type="Ensembl" id="ENSHHUP00000029149.1"/>
    </source>
</evidence>
<accession>A0A4W5LTW2</accession>
<proteinExistence type="predicted"/>
<dbReference type="AlphaFoldDB" id="A0A4W5LTW2"/>
<organism evidence="3 4">
    <name type="scientific">Hucho hucho</name>
    <name type="common">huchen</name>
    <dbReference type="NCBI Taxonomy" id="62062"/>
    <lineage>
        <taxon>Eukaryota</taxon>
        <taxon>Metazoa</taxon>
        <taxon>Chordata</taxon>
        <taxon>Craniata</taxon>
        <taxon>Vertebrata</taxon>
        <taxon>Euteleostomi</taxon>
        <taxon>Actinopterygii</taxon>
        <taxon>Neopterygii</taxon>
        <taxon>Teleostei</taxon>
        <taxon>Protacanthopterygii</taxon>
        <taxon>Salmoniformes</taxon>
        <taxon>Salmonidae</taxon>
        <taxon>Salmoninae</taxon>
        <taxon>Hucho</taxon>
    </lineage>
</organism>
<dbReference type="InterPro" id="IPR036034">
    <property type="entry name" value="PDZ_sf"/>
</dbReference>
<dbReference type="PANTHER" id="PTHR11324">
    <property type="entry name" value="IL16-RELATED"/>
    <property type="match status" value="1"/>
</dbReference>
<keyword evidence="4" id="KW-1185">Reference proteome</keyword>
<dbReference type="PROSITE" id="PS50106">
    <property type="entry name" value="PDZ"/>
    <property type="match status" value="1"/>
</dbReference>
<sequence length="96" mass="10006">MINGQSLVGLSHSEAVAILRSTAGLVQLVVASREESEVDFPRYPSTSLPDLVSTASSSSPSPSNNTDNTVPHHGLTSSSLSLSLPTTSPARSQIHH</sequence>